<gene>
    <name evidence="3" type="ORF">QX99_01455</name>
</gene>
<dbReference type="PATRIC" id="fig|137591.25.peg.1424"/>
<evidence type="ECO:0000256" key="1">
    <source>
        <dbReference type="SAM" id="MobiDB-lite"/>
    </source>
</evidence>
<feature type="region of interest" description="Disordered" evidence="1">
    <location>
        <begin position="61"/>
        <end position="85"/>
    </location>
</feature>
<accession>A0A0D1JJA8</accession>
<keyword evidence="2" id="KW-0472">Membrane</keyword>
<feature type="transmembrane region" description="Helical" evidence="2">
    <location>
        <begin position="38"/>
        <end position="57"/>
    </location>
</feature>
<proteinExistence type="predicted"/>
<protein>
    <submittedName>
        <fullName evidence="3">Uncharacterized protein</fullName>
    </submittedName>
</protein>
<name>A0A0D1JJA8_9LACO</name>
<reference evidence="3" key="1">
    <citation type="journal article" date="2015" name="Microbiology (Mosc.)">
        <title>Genomics of the Weissella cibaria species with an examination of its metabolic traits.</title>
        <authorList>
            <person name="Lynch K.M."/>
            <person name="Lucid A."/>
            <person name="Arendt E.K."/>
            <person name="Sleator R.D."/>
            <person name="Lucey B."/>
            <person name="Coffey A."/>
        </authorList>
    </citation>
    <scope>NUCLEOTIDE SEQUENCE [LARGE SCALE GENOMIC DNA]</scope>
    <source>
        <strain evidence="3">MG1</strain>
    </source>
</reference>
<keyword evidence="4" id="KW-1185">Reference proteome</keyword>
<comment type="caution">
    <text evidence="3">The sequence shown here is derived from an EMBL/GenBank/DDBJ whole genome shotgun (WGS) entry which is preliminary data.</text>
</comment>
<dbReference type="Proteomes" id="UP000032287">
    <property type="component" value="Unassembled WGS sequence"/>
</dbReference>
<dbReference type="STRING" id="137591.AO080_07115"/>
<evidence type="ECO:0000313" key="3">
    <source>
        <dbReference type="EMBL" id="KIU20009.1"/>
    </source>
</evidence>
<evidence type="ECO:0000313" key="4">
    <source>
        <dbReference type="Proteomes" id="UP000032287"/>
    </source>
</evidence>
<dbReference type="RefSeq" id="WP_043709090.1">
    <property type="nucleotide sequence ID" value="NZ_JALOCT010000014.1"/>
</dbReference>
<keyword evidence="2" id="KW-1133">Transmembrane helix</keyword>
<dbReference type="AlphaFoldDB" id="A0A0D1JJA8"/>
<organism evidence="3 4">
    <name type="scientific">Weissella cibaria</name>
    <dbReference type="NCBI Taxonomy" id="137591"/>
    <lineage>
        <taxon>Bacteria</taxon>
        <taxon>Bacillati</taxon>
        <taxon>Bacillota</taxon>
        <taxon>Bacilli</taxon>
        <taxon>Lactobacillales</taxon>
        <taxon>Lactobacillaceae</taxon>
        <taxon>Weissella</taxon>
    </lineage>
</organism>
<evidence type="ECO:0000256" key="2">
    <source>
        <dbReference type="SAM" id="Phobius"/>
    </source>
</evidence>
<feature type="transmembrane region" description="Helical" evidence="2">
    <location>
        <begin position="6"/>
        <end position="31"/>
    </location>
</feature>
<keyword evidence="2" id="KW-0812">Transmembrane</keyword>
<dbReference type="EMBL" id="JWHU01000028">
    <property type="protein sequence ID" value="KIU20009.1"/>
    <property type="molecule type" value="Genomic_DNA"/>
</dbReference>
<sequence>MGYLLMLAGMVLGMLILAVGVISLVLGLLMGDGAITGFALKSIGVGILMLGGSFWWAGQPTGEEVPQETPVNATVEGEPTRNGGTDDLLPIIGGEIIAHENDDDDQALLDDIEPLIAAEIMAGDDEGNASDYD</sequence>